<proteinExistence type="inferred from homology"/>
<name>A0A1H7PTE1_9GAMM</name>
<evidence type="ECO:0000256" key="4">
    <source>
        <dbReference type="RuleBase" id="RU003719"/>
    </source>
</evidence>
<evidence type="ECO:0000256" key="2">
    <source>
        <dbReference type="ARBA" id="ARBA00023002"/>
    </source>
</evidence>
<evidence type="ECO:0000256" key="3">
    <source>
        <dbReference type="ARBA" id="ARBA00023027"/>
    </source>
</evidence>
<dbReference type="GO" id="GO:0006564">
    <property type="term" value="P:L-serine biosynthetic process"/>
    <property type="evidence" value="ECO:0007669"/>
    <property type="project" value="UniProtKB-ARBA"/>
</dbReference>
<dbReference type="InterPro" id="IPR006139">
    <property type="entry name" value="D-isomer_2_OHA_DH_cat_dom"/>
</dbReference>
<dbReference type="PANTHER" id="PTHR43026">
    <property type="entry name" value="2-HYDROXYACID DEHYDROGENASE HOMOLOG 1-RELATED"/>
    <property type="match status" value="1"/>
</dbReference>
<dbReference type="PROSITE" id="PS00065">
    <property type="entry name" value="D_2_HYDROXYACID_DH_1"/>
    <property type="match status" value="1"/>
</dbReference>
<evidence type="ECO:0000259" key="5">
    <source>
        <dbReference type="Pfam" id="PF00389"/>
    </source>
</evidence>
<dbReference type="PROSITE" id="PS00671">
    <property type="entry name" value="D_2_HYDROXYACID_DH_3"/>
    <property type="match status" value="1"/>
</dbReference>
<reference evidence="7 8" key="1">
    <citation type="submission" date="2016-10" db="EMBL/GenBank/DDBJ databases">
        <authorList>
            <person name="de Groot N.N."/>
        </authorList>
    </citation>
    <scope>NUCLEOTIDE SEQUENCE [LARGE SCALE GENOMIC DNA]</scope>
    <source>
        <strain evidence="7 8">JCM 19513</strain>
    </source>
</reference>
<dbReference type="AlphaFoldDB" id="A0A1H7PTE1"/>
<keyword evidence="8" id="KW-1185">Reference proteome</keyword>
<evidence type="ECO:0000256" key="1">
    <source>
        <dbReference type="ARBA" id="ARBA00005854"/>
    </source>
</evidence>
<keyword evidence="3" id="KW-0520">NAD</keyword>
<organism evidence="7 8">
    <name type="scientific">Atopomonas hussainii</name>
    <dbReference type="NCBI Taxonomy" id="1429083"/>
    <lineage>
        <taxon>Bacteria</taxon>
        <taxon>Pseudomonadati</taxon>
        <taxon>Pseudomonadota</taxon>
        <taxon>Gammaproteobacteria</taxon>
        <taxon>Pseudomonadales</taxon>
        <taxon>Pseudomonadaceae</taxon>
        <taxon>Atopomonas</taxon>
    </lineage>
</organism>
<keyword evidence="2 4" id="KW-0560">Oxidoreductase</keyword>
<dbReference type="SUPFAM" id="SSF51735">
    <property type="entry name" value="NAD(P)-binding Rossmann-fold domains"/>
    <property type="match status" value="1"/>
</dbReference>
<dbReference type="InterPro" id="IPR029753">
    <property type="entry name" value="D-isomer_DH_CS"/>
</dbReference>
<dbReference type="InterPro" id="IPR029752">
    <property type="entry name" value="D-isomer_DH_CS1"/>
</dbReference>
<dbReference type="CDD" id="cd12183">
    <property type="entry name" value="LDH_like_2"/>
    <property type="match status" value="1"/>
</dbReference>
<dbReference type="InterPro" id="IPR006140">
    <property type="entry name" value="D-isomer_DH_NAD-bd"/>
</dbReference>
<dbReference type="GO" id="GO:0051287">
    <property type="term" value="F:NAD binding"/>
    <property type="evidence" value="ECO:0007669"/>
    <property type="project" value="InterPro"/>
</dbReference>
<dbReference type="InterPro" id="IPR036291">
    <property type="entry name" value="NAD(P)-bd_dom_sf"/>
</dbReference>
<dbReference type="RefSeq" id="WP_074868895.1">
    <property type="nucleotide sequence ID" value="NZ_FOAS01000011.1"/>
</dbReference>
<dbReference type="STRING" id="1429083.GCA_001885685_02148"/>
<feature type="domain" description="D-isomer specific 2-hydroxyacid dehydrogenase NAD-binding" evidence="6">
    <location>
        <begin position="111"/>
        <end position="298"/>
    </location>
</feature>
<dbReference type="FunFam" id="3.40.50.720:FF:000041">
    <property type="entry name" value="D-3-phosphoglycerate dehydrogenase"/>
    <property type="match status" value="1"/>
</dbReference>
<dbReference type="SUPFAM" id="SSF52283">
    <property type="entry name" value="Formate/glycerate dehydrogenase catalytic domain-like"/>
    <property type="match status" value="1"/>
</dbReference>
<dbReference type="GO" id="GO:0008720">
    <property type="term" value="F:D-lactate dehydrogenase (NAD+) activity"/>
    <property type="evidence" value="ECO:0007669"/>
    <property type="project" value="TreeGrafter"/>
</dbReference>
<gene>
    <name evidence="7" type="ORF">SAMN05216214_111139</name>
</gene>
<dbReference type="Proteomes" id="UP000185766">
    <property type="component" value="Unassembled WGS sequence"/>
</dbReference>
<evidence type="ECO:0000313" key="7">
    <source>
        <dbReference type="EMBL" id="SEL39033.1"/>
    </source>
</evidence>
<evidence type="ECO:0000259" key="6">
    <source>
        <dbReference type="Pfam" id="PF02826"/>
    </source>
</evidence>
<feature type="domain" description="D-isomer specific 2-hydroxyacid dehydrogenase catalytic" evidence="5">
    <location>
        <begin position="3"/>
        <end position="327"/>
    </location>
</feature>
<dbReference type="Pfam" id="PF02826">
    <property type="entry name" value="2-Hacid_dh_C"/>
    <property type="match status" value="1"/>
</dbReference>
<dbReference type="InterPro" id="IPR058205">
    <property type="entry name" value="D-LDH-like"/>
</dbReference>
<comment type="similarity">
    <text evidence="1 4">Belongs to the D-isomer specific 2-hydroxyacid dehydrogenase family.</text>
</comment>
<dbReference type="PROSITE" id="PS00670">
    <property type="entry name" value="D_2_HYDROXYACID_DH_2"/>
    <property type="match status" value="1"/>
</dbReference>
<accession>A0A1H7PTE1</accession>
<dbReference type="GO" id="GO:0004617">
    <property type="term" value="F:phosphoglycerate dehydrogenase activity"/>
    <property type="evidence" value="ECO:0007669"/>
    <property type="project" value="UniProtKB-ARBA"/>
</dbReference>
<dbReference type="Pfam" id="PF00389">
    <property type="entry name" value="2-Hacid_dh"/>
    <property type="match status" value="1"/>
</dbReference>
<dbReference type="GO" id="GO:0047545">
    <property type="term" value="F:(S)-2-hydroxyglutarate dehydrogenase activity"/>
    <property type="evidence" value="ECO:0007669"/>
    <property type="project" value="UniProtKB-ARBA"/>
</dbReference>
<dbReference type="Gene3D" id="3.40.50.720">
    <property type="entry name" value="NAD(P)-binding Rossmann-like Domain"/>
    <property type="match status" value="2"/>
</dbReference>
<dbReference type="EMBL" id="FOAS01000011">
    <property type="protein sequence ID" value="SEL39033.1"/>
    <property type="molecule type" value="Genomic_DNA"/>
</dbReference>
<sequence>MRVLLYSCRPYDRDSFEAVAADFPGIDLHFTEAPLTPASCALAEGFSAICTFVNDPVDASTLRALHCVGVRAIALRCAGFNQVDLPSAAELGISIMRVPAYSPYAVAEHAVGLILTLNRRIHRAFNRTREGDFSLHGLLGFDVHGKTVGVVGTGKIGRAFSQIMLGFGCKVLACDPQPDTQLAQQGVHYCELPALLQEADIVSLHCPLTNATEHLINQQRLATMKRGAMLINTSRGALVDTKALIAALKSGQLGHVGLDVYEEEASLFFADHSDHPLQDDVLARLLTFPNVIVTAHQAFFTQEAIHAIASTTLGNLHHWQQGQPCNQVHA</sequence>
<protein>
    <submittedName>
        <fullName evidence="7">D-lactate dehydrogenase</fullName>
    </submittedName>
</protein>
<dbReference type="PANTHER" id="PTHR43026:SF1">
    <property type="entry name" value="2-HYDROXYACID DEHYDROGENASE HOMOLOG 1-RELATED"/>
    <property type="match status" value="1"/>
</dbReference>
<evidence type="ECO:0000313" key="8">
    <source>
        <dbReference type="Proteomes" id="UP000185766"/>
    </source>
</evidence>